<comment type="caution">
    <text evidence="7">The sequence shown here is derived from an EMBL/GenBank/DDBJ whole genome shotgun (WGS) entry which is preliminary data.</text>
</comment>
<feature type="transmembrane region" description="Helical" evidence="6">
    <location>
        <begin position="289"/>
        <end position="305"/>
    </location>
</feature>
<organism evidence="7 8">
    <name type="scientific">Benzoatithermus flavus</name>
    <dbReference type="NCBI Taxonomy" id="3108223"/>
    <lineage>
        <taxon>Bacteria</taxon>
        <taxon>Pseudomonadati</taxon>
        <taxon>Pseudomonadota</taxon>
        <taxon>Alphaproteobacteria</taxon>
        <taxon>Geminicoccales</taxon>
        <taxon>Geminicoccaceae</taxon>
        <taxon>Benzoatithermus</taxon>
    </lineage>
</organism>
<evidence type="ECO:0000256" key="6">
    <source>
        <dbReference type="SAM" id="Phobius"/>
    </source>
</evidence>
<feature type="transmembrane region" description="Helical" evidence="6">
    <location>
        <begin position="84"/>
        <end position="107"/>
    </location>
</feature>
<comment type="subcellular location">
    <subcellularLocation>
        <location evidence="1">Cell membrane</location>
        <topology evidence="1">Multi-pass membrane protein</topology>
    </subcellularLocation>
</comment>
<dbReference type="RefSeq" id="WP_418160132.1">
    <property type="nucleotide sequence ID" value="NZ_JBBLZC010000013.1"/>
</dbReference>
<feature type="transmembrane region" description="Helical" evidence="6">
    <location>
        <begin position="114"/>
        <end position="132"/>
    </location>
</feature>
<name>A0ABU8XV86_9PROT</name>
<evidence type="ECO:0000256" key="3">
    <source>
        <dbReference type="ARBA" id="ARBA00022692"/>
    </source>
</evidence>
<evidence type="ECO:0000313" key="8">
    <source>
        <dbReference type="Proteomes" id="UP001375743"/>
    </source>
</evidence>
<dbReference type="PANTHER" id="PTHR32196">
    <property type="entry name" value="ABC TRANSPORTER PERMEASE PROTEIN YPHD-RELATED-RELATED"/>
    <property type="match status" value="1"/>
</dbReference>
<dbReference type="CDD" id="cd06579">
    <property type="entry name" value="TM_PBP1_transp_AraH_like"/>
    <property type="match status" value="1"/>
</dbReference>
<dbReference type="Pfam" id="PF02653">
    <property type="entry name" value="BPD_transp_2"/>
    <property type="match status" value="1"/>
</dbReference>
<feature type="transmembrane region" description="Helical" evidence="6">
    <location>
        <begin position="60"/>
        <end position="78"/>
    </location>
</feature>
<protein>
    <submittedName>
        <fullName evidence="7">ABC transporter permease</fullName>
    </submittedName>
</protein>
<keyword evidence="2" id="KW-1003">Cell membrane</keyword>
<evidence type="ECO:0000256" key="5">
    <source>
        <dbReference type="ARBA" id="ARBA00023136"/>
    </source>
</evidence>
<proteinExistence type="predicted"/>
<dbReference type="Proteomes" id="UP001375743">
    <property type="component" value="Unassembled WGS sequence"/>
</dbReference>
<dbReference type="PANTHER" id="PTHR32196:SF15">
    <property type="entry name" value="SUGAR ABC TRANSPORTER PERMEASE PROTEIN"/>
    <property type="match status" value="1"/>
</dbReference>
<feature type="transmembrane region" description="Helical" evidence="6">
    <location>
        <begin position="205"/>
        <end position="228"/>
    </location>
</feature>
<sequence>MHKKDLGLLVLILVVGAITAILNPRFLSPVNLVNMANLIGLFGLFSLGEGLVIITGGIELSVGSMFALIGVIFIDLGINRGVPWQLVLPIAIGLGVTLGAIHGFLVTKLKIQPFVVTLCGLLIYRGIARWYMNDATIGFGYGDEFETLSWLAAGRTFGIPHTFLALLIVAAIMGIVLHRSVYGRYLFAVGKNEEAARFSGINTELVTATAYIISGALAGLSAVFIAFYTSSVSPSAHGNFYELYAIAAAVLGGCSLRGGEGSILGILLGTVLLQILQNLVNLLGIPSSLNFAVMGTVILIGVLADQELQRRRARRVALAAQASKVAVPARA</sequence>
<dbReference type="EMBL" id="JBBLZC010000013">
    <property type="protein sequence ID" value="MEK0084284.1"/>
    <property type="molecule type" value="Genomic_DNA"/>
</dbReference>
<accession>A0ABU8XV86</accession>
<evidence type="ECO:0000313" key="7">
    <source>
        <dbReference type="EMBL" id="MEK0084284.1"/>
    </source>
</evidence>
<evidence type="ECO:0000256" key="4">
    <source>
        <dbReference type="ARBA" id="ARBA00022989"/>
    </source>
</evidence>
<keyword evidence="5 6" id="KW-0472">Membrane</keyword>
<evidence type="ECO:0000256" key="2">
    <source>
        <dbReference type="ARBA" id="ARBA00022475"/>
    </source>
</evidence>
<reference evidence="7 8" key="1">
    <citation type="submission" date="2024-01" db="EMBL/GenBank/DDBJ databases">
        <title>Multi-omics insights into the function and evolution of sodium benzoate biodegradation pathways in Benzoatithermus flavus gen. nov., sp. nov. from hot spring.</title>
        <authorList>
            <person name="Hu C.-J."/>
            <person name="Li W.-J."/>
        </authorList>
    </citation>
    <scope>NUCLEOTIDE SEQUENCE [LARGE SCALE GENOMIC DNA]</scope>
    <source>
        <strain evidence="7 8">SYSU G07066</strain>
    </source>
</reference>
<dbReference type="InterPro" id="IPR001851">
    <property type="entry name" value="ABC_transp_permease"/>
</dbReference>
<evidence type="ECO:0000256" key="1">
    <source>
        <dbReference type="ARBA" id="ARBA00004651"/>
    </source>
</evidence>
<gene>
    <name evidence="7" type="ORF">U1T56_14065</name>
</gene>
<keyword evidence="8" id="KW-1185">Reference proteome</keyword>
<keyword evidence="4 6" id="KW-1133">Transmembrane helix</keyword>
<keyword evidence="3 6" id="KW-0812">Transmembrane</keyword>
<feature type="transmembrane region" description="Helical" evidence="6">
    <location>
        <begin position="152"/>
        <end position="177"/>
    </location>
</feature>